<dbReference type="Proteomes" id="UP000694621">
    <property type="component" value="Unplaced"/>
</dbReference>
<evidence type="ECO:0000256" key="7">
    <source>
        <dbReference type="ARBA" id="ARBA00022989"/>
    </source>
</evidence>
<evidence type="ECO:0000256" key="12">
    <source>
        <dbReference type="ARBA" id="ARBA00024803"/>
    </source>
</evidence>
<evidence type="ECO:0000256" key="5">
    <source>
        <dbReference type="ARBA" id="ARBA00022692"/>
    </source>
</evidence>
<dbReference type="GO" id="GO:0060271">
    <property type="term" value="P:cilium assembly"/>
    <property type="evidence" value="ECO:0007669"/>
    <property type="project" value="TreeGrafter"/>
</dbReference>
<reference evidence="14" key="1">
    <citation type="submission" date="2025-08" db="UniProtKB">
        <authorList>
            <consortium name="Ensembl"/>
        </authorList>
    </citation>
    <scope>IDENTIFICATION</scope>
</reference>
<dbReference type="InterPro" id="IPR019306">
    <property type="entry name" value="TMEM231"/>
</dbReference>
<dbReference type="AlphaFoldDB" id="A0A8B9HRH7"/>
<organism evidence="14 15">
    <name type="scientific">Astyanax mexicanus</name>
    <name type="common">Blind cave fish</name>
    <name type="synonym">Astyanax fasciatus mexicanus</name>
    <dbReference type="NCBI Taxonomy" id="7994"/>
    <lineage>
        <taxon>Eukaryota</taxon>
        <taxon>Metazoa</taxon>
        <taxon>Chordata</taxon>
        <taxon>Craniata</taxon>
        <taxon>Vertebrata</taxon>
        <taxon>Euteleostomi</taxon>
        <taxon>Actinopterygii</taxon>
        <taxon>Neopterygii</taxon>
        <taxon>Teleostei</taxon>
        <taxon>Ostariophysi</taxon>
        <taxon>Characiformes</taxon>
        <taxon>Characoidei</taxon>
        <taxon>Acestrorhamphidae</taxon>
        <taxon>Acestrorhamphinae</taxon>
        <taxon>Astyanax</taxon>
    </lineage>
</organism>
<evidence type="ECO:0000256" key="3">
    <source>
        <dbReference type="ARBA" id="ARBA00015087"/>
    </source>
</evidence>
<dbReference type="GO" id="GO:0060170">
    <property type="term" value="C:ciliary membrane"/>
    <property type="evidence" value="ECO:0007669"/>
    <property type="project" value="UniProtKB-SubCell"/>
</dbReference>
<keyword evidence="4" id="KW-1003">Cell membrane</keyword>
<evidence type="ECO:0000256" key="9">
    <source>
        <dbReference type="ARBA" id="ARBA00023136"/>
    </source>
</evidence>
<dbReference type="GO" id="GO:0032880">
    <property type="term" value="P:regulation of protein localization"/>
    <property type="evidence" value="ECO:0007669"/>
    <property type="project" value="TreeGrafter"/>
</dbReference>
<dbReference type="GO" id="GO:0035869">
    <property type="term" value="C:ciliary transition zone"/>
    <property type="evidence" value="ECO:0007669"/>
    <property type="project" value="TreeGrafter"/>
</dbReference>
<comment type="function">
    <text evidence="12">Transmembrane component of the tectonic-like complex, a complex localized at the transition zone of primary cilia and acting as a barrier that prevents diffusion of transmembrane proteins between the cilia and plasma membranes. Required for ciliogenesis and sonic hedgehog/SHH signaling.</text>
</comment>
<evidence type="ECO:0000256" key="6">
    <source>
        <dbReference type="ARBA" id="ARBA00022794"/>
    </source>
</evidence>
<keyword evidence="7 13" id="KW-1133">Transmembrane helix</keyword>
<evidence type="ECO:0000256" key="13">
    <source>
        <dbReference type="SAM" id="Phobius"/>
    </source>
</evidence>
<keyword evidence="6" id="KW-0970">Cilium biogenesis/degradation</keyword>
<accession>A0A8B9HRH7</accession>
<comment type="similarity">
    <text evidence="2">Belongs to the TMEM231 family.</text>
</comment>
<evidence type="ECO:0000313" key="14">
    <source>
        <dbReference type="Ensembl" id="ENSAMXP00005017198.1"/>
    </source>
</evidence>
<keyword evidence="8" id="KW-0969">Cilium</keyword>
<keyword evidence="11" id="KW-0966">Cell projection</keyword>
<evidence type="ECO:0000256" key="11">
    <source>
        <dbReference type="ARBA" id="ARBA00023273"/>
    </source>
</evidence>
<keyword evidence="9 13" id="KW-0472">Membrane</keyword>
<evidence type="ECO:0000256" key="2">
    <source>
        <dbReference type="ARBA" id="ARBA00009082"/>
    </source>
</evidence>
<proteinExistence type="inferred from homology"/>
<comment type="subcellular location">
    <subcellularLocation>
        <location evidence="1">Cell projection</location>
        <location evidence="1">Cilium membrane</location>
        <topology evidence="1">Multi-pass membrane protein</topology>
    </subcellularLocation>
</comment>
<evidence type="ECO:0000256" key="4">
    <source>
        <dbReference type="ARBA" id="ARBA00022475"/>
    </source>
</evidence>
<dbReference type="Ensembl" id="ENSAMXT00005019002.1">
    <property type="protein sequence ID" value="ENSAMXP00005017198.1"/>
    <property type="gene ID" value="ENSAMXG00005008977.1"/>
</dbReference>
<dbReference type="PANTHER" id="PTHR14605:SF1">
    <property type="entry name" value="TRANSMEMBRANE PROTEIN 231"/>
    <property type="match status" value="1"/>
</dbReference>
<keyword evidence="10" id="KW-0325">Glycoprotein</keyword>
<name>A0A8B9HRH7_ASTMX</name>
<dbReference type="Pfam" id="PF10149">
    <property type="entry name" value="TM231"/>
    <property type="match status" value="1"/>
</dbReference>
<evidence type="ECO:0000313" key="15">
    <source>
        <dbReference type="Proteomes" id="UP000694621"/>
    </source>
</evidence>
<evidence type="ECO:0000256" key="1">
    <source>
        <dbReference type="ARBA" id="ARBA00004272"/>
    </source>
</evidence>
<evidence type="ECO:0000256" key="8">
    <source>
        <dbReference type="ARBA" id="ARBA00023069"/>
    </source>
</evidence>
<feature type="transmembrane region" description="Helical" evidence="13">
    <location>
        <begin position="23"/>
        <end position="43"/>
    </location>
</feature>
<dbReference type="PANTHER" id="PTHR14605">
    <property type="entry name" value="CHST5 PROTEIN"/>
    <property type="match status" value="1"/>
</dbReference>
<protein>
    <recommendedName>
        <fullName evidence="3">Transmembrane protein 231</fullName>
    </recommendedName>
</protein>
<keyword evidence="5 13" id="KW-0812">Transmembrane</keyword>
<sequence>MAFYEVYSHPALIRYKTNVCTRATLFVLMVFCLTYIPPLLVAYKSQGFWLKRSTYEEQPVVQFQYQMLMIGATGTAGEFVAWSTFPDFNRLLGSNLRIPAVSVKEEDSNQDGKSDRLRLQLSVPLKAEEQIYSIQLLLTFSYQLFVCISTVPQKHTLTLNLGQTVPKLFNKIPQTQANATLRQIQSNGRNHLNSTKNSNTKYIIKHLQMPADTR</sequence>
<evidence type="ECO:0000256" key="10">
    <source>
        <dbReference type="ARBA" id="ARBA00023180"/>
    </source>
</evidence>